<organism evidence="14 15">
    <name type="scientific">Microcaecilia unicolor</name>
    <dbReference type="NCBI Taxonomy" id="1415580"/>
    <lineage>
        <taxon>Eukaryota</taxon>
        <taxon>Metazoa</taxon>
        <taxon>Chordata</taxon>
        <taxon>Craniata</taxon>
        <taxon>Vertebrata</taxon>
        <taxon>Euteleostomi</taxon>
        <taxon>Amphibia</taxon>
        <taxon>Gymnophiona</taxon>
        <taxon>Siphonopidae</taxon>
        <taxon>Microcaecilia</taxon>
    </lineage>
</organism>
<dbReference type="KEGG" id="muo:115472711"/>
<dbReference type="CTD" id="7049"/>
<dbReference type="GO" id="GO:0050431">
    <property type="term" value="F:transforming growth factor beta binding"/>
    <property type="evidence" value="ECO:0007669"/>
    <property type="project" value="TreeGrafter"/>
</dbReference>
<evidence type="ECO:0000256" key="9">
    <source>
        <dbReference type="ARBA" id="ARBA00023180"/>
    </source>
</evidence>
<dbReference type="SMART" id="SM00241">
    <property type="entry name" value="ZP"/>
    <property type="match status" value="1"/>
</dbReference>
<evidence type="ECO:0000256" key="11">
    <source>
        <dbReference type="SAM" id="Phobius"/>
    </source>
</evidence>
<feature type="transmembrane region" description="Helical" evidence="11">
    <location>
        <begin position="782"/>
        <end position="804"/>
    </location>
</feature>
<evidence type="ECO:0000313" key="15">
    <source>
        <dbReference type="RefSeq" id="XP_030062934.1"/>
    </source>
</evidence>
<dbReference type="Gene3D" id="2.60.40.4100">
    <property type="entry name" value="Zona pellucida, ZP-C domain"/>
    <property type="match status" value="1"/>
</dbReference>
<keyword evidence="2" id="KW-1003">Cell membrane</keyword>
<proteinExistence type="predicted"/>
<protein>
    <submittedName>
        <fullName evidence="15">Transforming growth factor beta receptor type 3 isoform X1</fullName>
    </submittedName>
</protein>
<dbReference type="InterPro" id="IPR055355">
    <property type="entry name" value="ZP-C"/>
</dbReference>
<evidence type="ECO:0000313" key="14">
    <source>
        <dbReference type="Proteomes" id="UP000515156"/>
    </source>
</evidence>
<evidence type="ECO:0000256" key="3">
    <source>
        <dbReference type="ARBA" id="ARBA00022553"/>
    </source>
</evidence>
<sequence length="845" mass="94025">MIAGWISAALFICSAAFAGPLPQMECVLSPTSDSYPVQALLESFTVSSGCASRGTASQPQEVHILNLKCSEESPCQLEKEVTLHLTPISTVPLHEKPVVFILNSPQPLIWKLKTKRLASGVRRFFFVPAGSSVQFEEGNFSLSAETEVKQLPQGNERLLQWAQRKYRAVTSFSEVKMSRNIYIKVGEDSVFPSTCNIDKNFLSLNYLAEYLQPQPALGCLMSNPDEEREVHIIELISPNTNPYSVFQVDIIIDIRPLRPDTQLVRNLALILKCKKAVNWVIKSHDIQGKLEVLAPNSIGFGKETEKSMFMTKTVLPTIPSSRENLLKWASDHDYSPVTSYTEVQVANRFHIQIADDVEMNDEEEYSIPPELTELLRMNSQLPEPARTPADGVNVPLHENRERMVQVEEVTPPTKDMLDRIVRGGGIELFPKPKEPEEVQGSINVALSVKCDNQKMVVAVDKESLQANGYTGTELSLHDPACRAKMNSTHFILESSLAACGTRQIIDGSDDIIYYNTIVIQLSSTEGSGWPNNYDDMESGDNGFPGDADEMEMGLPFLSKPEIVVFNCTQHQDKESYFDHFVFWAPEPVANITFNMELYKTDLFLSPSQGLFSIAENGQIYVEVSVTKANKELGFAIQTCFISAYSNPDMMSEYTIIENICPKDESVKFYNVQKVNFPVPHAQTDKKRFSFIFKPLFNISVLFLHCELTLCTKKERDTQGLPKCIPPDEACISLNSEMILAMMRNKKTFTKPLAVVPHPQEPTDSSNRRPNHQSPILYDTPTVVGIAFAAFIIGALLTGALWYIYSHTGDTAGKHQVPTSSPVSENGSAAPSIGSTQSTPCSSSRA</sequence>
<evidence type="ECO:0000256" key="4">
    <source>
        <dbReference type="ARBA" id="ARBA00022692"/>
    </source>
</evidence>
<dbReference type="FunCoup" id="A0A6P7YJ37">
    <property type="interactions" value="325"/>
</dbReference>
<feature type="compositionally biased region" description="Polar residues" evidence="10">
    <location>
        <begin position="816"/>
        <end position="845"/>
    </location>
</feature>
<dbReference type="FunFam" id="2.60.40.4100:FF:000003">
    <property type="entry name" value="Transforming growth factor beta receptor type 3"/>
    <property type="match status" value="1"/>
</dbReference>
<dbReference type="GeneID" id="115472711"/>
<dbReference type="InterPro" id="IPR001507">
    <property type="entry name" value="ZP_dom"/>
</dbReference>
<dbReference type="OrthoDB" id="6420824at2759"/>
<comment type="subcellular location">
    <subcellularLocation>
        <location evidence="1">Cell membrane</location>
        <topology evidence="1">Single-pass type I membrane protein</topology>
    </subcellularLocation>
</comment>
<keyword evidence="5 12" id="KW-0732">Signal</keyword>
<evidence type="ECO:0000256" key="7">
    <source>
        <dbReference type="ARBA" id="ARBA00023136"/>
    </source>
</evidence>
<evidence type="ECO:0000256" key="8">
    <source>
        <dbReference type="ARBA" id="ARBA00023157"/>
    </source>
</evidence>
<dbReference type="InterPro" id="IPR055356">
    <property type="entry name" value="ZP-N"/>
</dbReference>
<dbReference type="InParanoid" id="A0A6P7YJ37"/>
<keyword evidence="7 11" id="KW-0472">Membrane</keyword>
<feature type="signal peptide" evidence="12">
    <location>
        <begin position="1"/>
        <end position="18"/>
    </location>
</feature>
<dbReference type="PANTHER" id="PTHR14002">
    <property type="entry name" value="ENDOGLIN/TGF-BETA RECEPTOR TYPE III"/>
    <property type="match status" value="1"/>
</dbReference>
<evidence type="ECO:0000256" key="2">
    <source>
        <dbReference type="ARBA" id="ARBA00022475"/>
    </source>
</evidence>
<dbReference type="Pfam" id="PF26060">
    <property type="entry name" value="TGFBR3_N"/>
    <property type="match status" value="2"/>
</dbReference>
<dbReference type="InterPro" id="IPR042235">
    <property type="entry name" value="ZP-C_dom"/>
</dbReference>
<dbReference type="Pfam" id="PF00100">
    <property type="entry name" value="Zona_pellucida"/>
    <property type="match status" value="1"/>
</dbReference>
<dbReference type="GO" id="GO:0016477">
    <property type="term" value="P:cell migration"/>
    <property type="evidence" value="ECO:0007669"/>
    <property type="project" value="TreeGrafter"/>
</dbReference>
<evidence type="ECO:0000256" key="12">
    <source>
        <dbReference type="SAM" id="SignalP"/>
    </source>
</evidence>
<keyword evidence="9" id="KW-0325">Glycoprotein</keyword>
<keyword evidence="14" id="KW-1185">Reference proteome</keyword>
<keyword evidence="3" id="KW-0597">Phosphoprotein</keyword>
<dbReference type="InterPro" id="IPR058899">
    <property type="entry name" value="TGFBR3/Endoglin-like_N"/>
</dbReference>
<feature type="region of interest" description="Disordered" evidence="10">
    <location>
        <begin position="754"/>
        <end position="773"/>
    </location>
</feature>
<dbReference type="Proteomes" id="UP000515156">
    <property type="component" value="Chromosome 6"/>
</dbReference>
<dbReference type="Gene3D" id="2.60.40.3210">
    <property type="entry name" value="Zona pellucida, ZP-N domain"/>
    <property type="match status" value="1"/>
</dbReference>
<dbReference type="AlphaFoldDB" id="A0A6P7YJ37"/>
<dbReference type="GO" id="GO:0001837">
    <property type="term" value="P:epithelial to mesenchymal transition"/>
    <property type="evidence" value="ECO:0007669"/>
    <property type="project" value="TreeGrafter"/>
</dbReference>
<accession>A0A6P7YJ37</accession>
<feature type="region of interest" description="Disordered" evidence="10">
    <location>
        <begin position="812"/>
        <end position="845"/>
    </location>
</feature>
<evidence type="ECO:0000256" key="10">
    <source>
        <dbReference type="SAM" id="MobiDB-lite"/>
    </source>
</evidence>
<evidence type="ECO:0000256" key="1">
    <source>
        <dbReference type="ARBA" id="ARBA00004251"/>
    </source>
</evidence>
<evidence type="ECO:0000256" key="5">
    <source>
        <dbReference type="ARBA" id="ARBA00022729"/>
    </source>
</evidence>
<dbReference type="PANTHER" id="PTHR14002:SF45">
    <property type="entry name" value="ZP DOMAIN-CONTAINING PROTEIN"/>
    <property type="match status" value="1"/>
</dbReference>
<gene>
    <name evidence="15" type="primary">TGFBR3</name>
</gene>
<name>A0A6P7YJ37_9AMPH</name>
<dbReference type="RefSeq" id="XP_030062934.1">
    <property type="nucleotide sequence ID" value="XM_030207074.1"/>
</dbReference>
<dbReference type="GO" id="GO:0005539">
    <property type="term" value="F:glycosaminoglycan binding"/>
    <property type="evidence" value="ECO:0007669"/>
    <property type="project" value="TreeGrafter"/>
</dbReference>
<keyword evidence="4 11" id="KW-0812">Transmembrane</keyword>
<evidence type="ECO:0000259" key="13">
    <source>
        <dbReference type="PROSITE" id="PS51034"/>
    </source>
</evidence>
<keyword evidence="15" id="KW-0675">Receptor</keyword>
<dbReference type="GO" id="GO:0017015">
    <property type="term" value="P:regulation of transforming growth factor beta receptor signaling pathway"/>
    <property type="evidence" value="ECO:0007669"/>
    <property type="project" value="TreeGrafter"/>
</dbReference>
<keyword evidence="8" id="KW-1015">Disulfide bond</keyword>
<dbReference type="GO" id="GO:0005024">
    <property type="term" value="F:transforming growth factor beta receptor activity"/>
    <property type="evidence" value="ECO:0007669"/>
    <property type="project" value="TreeGrafter"/>
</dbReference>
<feature type="domain" description="ZP" evidence="13">
    <location>
        <begin position="449"/>
        <end position="730"/>
    </location>
</feature>
<dbReference type="Pfam" id="PF23344">
    <property type="entry name" value="ZP-N"/>
    <property type="match status" value="1"/>
</dbReference>
<dbReference type="GO" id="GO:0005114">
    <property type="term" value="F:type II transforming growth factor beta receptor binding"/>
    <property type="evidence" value="ECO:0007669"/>
    <property type="project" value="TreeGrafter"/>
</dbReference>
<reference evidence="15" key="1">
    <citation type="submission" date="2025-08" db="UniProtKB">
        <authorList>
            <consortium name="RefSeq"/>
        </authorList>
    </citation>
    <scope>IDENTIFICATION</scope>
</reference>
<feature type="chain" id="PRO_5027967109" evidence="12">
    <location>
        <begin position="19"/>
        <end position="845"/>
    </location>
</feature>
<dbReference type="GO" id="GO:0007179">
    <property type="term" value="P:transforming growth factor beta receptor signaling pathway"/>
    <property type="evidence" value="ECO:0007669"/>
    <property type="project" value="TreeGrafter"/>
</dbReference>
<evidence type="ECO:0000256" key="6">
    <source>
        <dbReference type="ARBA" id="ARBA00022989"/>
    </source>
</evidence>
<keyword evidence="6 11" id="KW-1133">Transmembrane helix</keyword>
<dbReference type="PROSITE" id="PS51034">
    <property type="entry name" value="ZP_2"/>
    <property type="match status" value="1"/>
</dbReference>